<keyword evidence="2" id="KW-0223">Dioxygenase</keyword>
<dbReference type="AlphaFoldDB" id="A0A543AY91"/>
<dbReference type="InterPro" id="IPR037523">
    <property type="entry name" value="VOC_core"/>
</dbReference>
<dbReference type="RefSeq" id="WP_142040570.1">
    <property type="nucleotide sequence ID" value="NZ_JBHTGS010000001.1"/>
</dbReference>
<dbReference type="EMBL" id="VFOW01000001">
    <property type="protein sequence ID" value="TQL77533.1"/>
    <property type="molecule type" value="Genomic_DNA"/>
</dbReference>
<dbReference type="Gene3D" id="3.10.180.10">
    <property type="entry name" value="2,3-Dihydroxybiphenyl 1,2-Dioxygenase, domain 1"/>
    <property type="match status" value="1"/>
</dbReference>
<dbReference type="PROSITE" id="PS51819">
    <property type="entry name" value="VOC"/>
    <property type="match status" value="1"/>
</dbReference>
<evidence type="ECO:0000313" key="3">
    <source>
        <dbReference type="Proteomes" id="UP000317043"/>
    </source>
</evidence>
<feature type="domain" description="VOC" evidence="1">
    <location>
        <begin position="2"/>
        <end position="115"/>
    </location>
</feature>
<gene>
    <name evidence="2" type="ORF">FB566_3092</name>
</gene>
<evidence type="ECO:0000313" key="2">
    <source>
        <dbReference type="EMBL" id="TQL77533.1"/>
    </source>
</evidence>
<protein>
    <submittedName>
        <fullName evidence="2">Glyoxalase/bleomycin resistance protein/dioxygenase superfamily protein</fullName>
    </submittedName>
</protein>
<evidence type="ECO:0000259" key="1">
    <source>
        <dbReference type="PROSITE" id="PS51819"/>
    </source>
</evidence>
<reference evidence="2 3" key="1">
    <citation type="submission" date="2019-06" db="EMBL/GenBank/DDBJ databases">
        <title>Sequencing the genomes of 1000 actinobacteria strains.</title>
        <authorList>
            <person name="Klenk H.-P."/>
        </authorList>
    </citation>
    <scope>NUCLEOTIDE SEQUENCE [LARGE SCALE GENOMIC DNA]</scope>
    <source>
        <strain evidence="2 3">DSM 45928</strain>
    </source>
</reference>
<name>A0A543AY91_9ACTN</name>
<proteinExistence type="predicted"/>
<dbReference type="InterPro" id="IPR029068">
    <property type="entry name" value="Glyas_Bleomycin-R_OHBP_Dase"/>
</dbReference>
<dbReference type="OrthoDB" id="9798201at2"/>
<dbReference type="GO" id="GO:0051213">
    <property type="term" value="F:dioxygenase activity"/>
    <property type="evidence" value="ECO:0007669"/>
    <property type="project" value="UniProtKB-KW"/>
</dbReference>
<comment type="caution">
    <text evidence="2">The sequence shown here is derived from an EMBL/GenBank/DDBJ whole genome shotgun (WGS) entry which is preliminary data.</text>
</comment>
<accession>A0A543AY91</accession>
<dbReference type="InParanoid" id="A0A543AY91"/>
<dbReference type="InterPro" id="IPR004360">
    <property type="entry name" value="Glyas_Fos-R_dOase_dom"/>
</dbReference>
<dbReference type="Proteomes" id="UP000317043">
    <property type="component" value="Unassembled WGS sequence"/>
</dbReference>
<dbReference type="SUPFAM" id="SSF54593">
    <property type="entry name" value="Glyoxalase/Bleomycin resistance protein/Dihydroxybiphenyl dioxygenase"/>
    <property type="match status" value="1"/>
</dbReference>
<sequence>MSVRRIVPDFRSADVRASAEFYSGLLGLEPVMDHGWIVTLADPDDPARQLSVASHDESAAVVPDVSIEVDNVDATYRLAQQMGAEIVHPLTDEPWGVRRFFVKGPDGHVLNILGHP</sequence>
<dbReference type="PANTHER" id="PTHR36503">
    <property type="entry name" value="BLR2520 PROTEIN"/>
    <property type="match status" value="1"/>
</dbReference>
<organism evidence="2 3">
    <name type="scientific">Stackebrandtia endophytica</name>
    <dbReference type="NCBI Taxonomy" id="1496996"/>
    <lineage>
        <taxon>Bacteria</taxon>
        <taxon>Bacillati</taxon>
        <taxon>Actinomycetota</taxon>
        <taxon>Actinomycetes</taxon>
        <taxon>Glycomycetales</taxon>
        <taxon>Glycomycetaceae</taxon>
        <taxon>Stackebrandtia</taxon>
    </lineage>
</organism>
<dbReference type="Pfam" id="PF00903">
    <property type="entry name" value="Glyoxalase"/>
    <property type="match status" value="1"/>
</dbReference>
<keyword evidence="2" id="KW-0560">Oxidoreductase</keyword>
<keyword evidence="3" id="KW-1185">Reference proteome</keyword>
<dbReference type="PANTHER" id="PTHR36503:SF3">
    <property type="entry name" value="BLR0126 PROTEIN"/>
    <property type="match status" value="1"/>
</dbReference>